<dbReference type="RefSeq" id="WP_142535122.1">
    <property type="nucleotide sequence ID" value="NZ_SGJB01000002.1"/>
</dbReference>
<protein>
    <recommendedName>
        <fullName evidence="3">GRAM domain-containing protein</fullName>
    </recommendedName>
</protein>
<gene>
    <name evidence="1" type="ORF">EXD82_01345</name>
</gene>
<dbReference type="Proteomes" id="UP000317863">
    <property type="component" value="Unassembled WGS sequence"/>
</dbReference>
<evidence type="ECO:0000313" key="2">
    <source>
        <dbReference type="Proteomes" id="UP000317863"/>
    </source>
</evidence>
<evidence type="ECO:0000313" key="1">
    <source>
        <dbReference type="EMBL" id="TQQ85418.1"/>
    </source>
</evidence>
<dbReference type="InterPro" id="IPR011993">
    <property type="entry name" value="PH-like_dom_sf"/>
</dbReference>
<dbReference type="Gene3D" id="2.30.29.30">
    <property type="entry name" value="Pleckstrin-homology domain (PH domain)/Phosphotyrosine-binding domain (PTB)"/>
    <property type="match status" value="1"/>
</dbReference>
<dbReference type="EMBL" id="SGJB01000002">
    <property type="protein sequence ID" value="TQQ85418.1"/>
    <property type="molecule type" value="Genomic_DNA"/>
</dbReference>
<name>A0A544QXN4_9FIRM</name>
<dbReference type="OrthoDB" id="2084181at2"/>
<sequence length="108" mass="12934">MSEFYLKENETLIGKAMMAYKYSNSISREPTRGYLYVTDKRICYYESWSGYEYMNSCISEIDGYEVRKSLFIKFIHIYDVNGKRFIFSGMKSNDVCRWLDEAGVRRLY</sequence>
<proteinExistence type="predicted"/>
<dbReference type="AlphaFoldDB" id="A0A544QXN4"/>
<evidence type="ECO:0008006" key="3">
    <source>
        <dbReference type="Google" id="ProtNLM"/>
    </source>
</evidence>
<accession>A0A544QXN4</accession>
<comment type="caution">
    <text evidence="1">The sequence shown here is derived from an EMBL/GenBank/DDBJ whole genome shotgun (WGS) entry which is preliminary data.</text>
</comment>
<organism evidence="1 2">
    <name type="scientific">Peptacetobacter hominis</name>
    <dbReference type="NCBI Taxonomy" id="2743610"/>
    <lineage>
        <taxon>Bacteria</taxon>
        <taxon>Bacillati</taxon>
        <taxon>Bacillota</taxon>
        <taxon>Clostridia</taxon>
        <taxon>Peptostreptococcales</taxon>
        <taxon>Peptostreptococcaceae</taxon>
        <taxon>Peptacetobacter</taxon>
    </lineage>
</organism>
<keyword evidence="2" id="KW-1185">Reference proteome</keyword>
<reference evidence="1 2" key="1">
    <citation type="submission" date="2019-02" db="EMBL/GenBank/DDBJ databases">
        <title>Peptostreptococcaceae bacterium ZHW00191 nov., a new bacterium isolated from the human gut.</title>
        <authorList>
            <person name="Zhou H.-W."/>
            <person name="Chen X.-J."/>
        </authorList>
    </citation>
    <scope>NUCLEOTIDE SEQUENCE [LARGE SCALE GENOMIC DNA]</scope>
    <source>
        <strain evidence="1 2">ZHW00191</strain>
    </source>
</reference>